<dbReference type="AlphaFoldDB" id="A0A916SN29"/>
<organism evidence="7 8">
    <name type="scientific">Brucella endophytica</name>
    <dbReference type="NCBI Taxonomy" id="1963359"/>
    <lineage>
        <taxon>Bacteria</taxon>
        <taxon>Pseudomonadati</taxon>
        <taxon>Pseudomonadota</taxon>
        <taxon>Alphaproteobacteria</taxon>
        <taxon>Hyphomicrobiales</taxon>
        <taxon>Brucellaceae</taxon>
        <taxon>Brucella/Ochrobactrum group</taxon>
        <taxon>Brucella</taxon>
    </lineage>
</organism>
<dbReference type="EMBL" id="BMHH01000019">
    <property type="protein sequence ID" value="GGB05562.1"/>
    <property type="molecule type" value="Genomic_DNA"/>
</dbReference>
<keyword evidence="3 6" id="KW-0815">Transposition</keyword>
<gene>
    <name evidence="7" type="ORF">GCM10011491_37060</name>
</gene>
<dbReference type="GO" id="GO:0004803">
    <property type="term" value="F:transposase activity"/>
    <property type="evidence" value="ECO:0007669"/>
    <property type="project" value="UniProtKB-UniRule"/>
</dbReference>
<sequence length="149" mass="16572">MLNKVPKSVQPNMKADLREIRDAPDRASAEAAMAAFVDKYAAKYSKAVDCLTKDREALLTFFDFPAEHWDHLRTSNPIESVFATVRHRTVRAKGALSHKTARLMVFKLVMSAATTWRRLKGENQLPKVIAGVKFTDGVAESATPDNRAA</sequence>
<comment type="caution">
    <text evidence="7">The sequence shown here is derived from an EMBL/GenBank/DDBJ whole genome shotgun (WGS) entry which is preliminary data.</text>
</comment>
<evidence type="ECO:0000313" key="7">
    <source>
        <dbReference type="EMBL" id="GGB05562.1"/>
    </source>
</evidence>
<keyword evidence="8" id="KW-1185">Reference proteome</keyword>
<dbReference type="GO" id="GO:0006313">
    <property type="term" value="P:DNA transposition"/>
    <property type="evidence" value="ECO:0007669"/>
    <property type="project" value="UniProtKB-UniRule"/>
</dbReference>
<accession>A0A916SN29</accession>
<dbReference type="PANTHER" id="PTHR33217:SF9">
    <property type="entry name" value="MUTATOR FAMILY TRANSPOSASE"/>
    <property type="match status" value="1"/>
</dbReference>
<protein>
    <recommendedName>
        <fullName evidence="6">Mutator family transposase</fullName>
    </recommendedName>
</protein>
<comment type="function">
    <text evidence="1 6">Required for the transposition of the insertion element.</text>
</comment>
<name>A0A916SN29_9HYPH</name>
<evidence type="ECO:0000256" key="5">
    <source>
        <dbReference type="ARBA" id="ARBA00023172"/>
    </source>
</evidence>
<dbReference type="InterPro" id="IPR001207">
    <property type="entry name" value="Transposase_mutator"/>
</dbReference>
<reference evidence="7" key="1">
    <citation type="journal article" date="2014" name="Int. J. Syst. Evol. Microbiol.">
        <title>Complete genome sequence of Corynebacterium casei LMG S-19264T (=DSM 44701T), isolated from a smear-ripened cheese.</title>
        <authorList>
            <consortium name="US DOE Joint Genome Institute (JGI-PGF)"/>
            <person name="Walter F."/>
            <person name="Albersmeier A."/>
            <person name="Kalinowski J."/>
            <person name="Ruckert C."/>
        </authorList>
    </citation>
    <scope>NUCLEOTIDE SEQUENCE</scope>
    <source>
        <strain evidence="7">CGMCC 1.15082</strain>
    </source>
</reference>
<evidence type="ECO:0000256" key="3">
    <source>
        <dbReference type="ARBA" id="ARBA00022578"/>
    </source>
</evidence>
<evidence type="ECO:0000256" key="4">
    <source>
        <dbReference type="ARBA" id="ARBA00023125"/>
    </source>
</evidence>
<dbReference type="GO" id="GO:0003677">
    <property type="term" value="F:DNA binding"/>
    <property type="evidence" value="ECO:0007669"/>
    <property type="project" value="UniProtKB-UniRule"/>
</dbReference>
<dbReference type="Proteomes" id="UP000646478">
    <property type="component" value="Unassembled WGS sequence"/>
</dbReference>
<dbReference type="Pfam" id="PF00872">
    <property type="entry name" value="Transposase_mut"/>
    <property type="match status" value="1"/>
</dbReference>
<keyword evidence="4 6" id="KW-0238">DNA-binding</keyword>
<keyword evidence="5 6" id="KW-0233">DNA recombination</keyword>
<evidence type="ECO:0000256" key="1">
    <source>
        <dbReference type="ARBA" id="ARBA00002190"/>
    </source>
</evidence>
<evidence type="ECO:0000313" key="8">
    <source>
        <dbReference type="Proteomes" id="UP000646478"/>
    </source>
</evidence>
<dbReference type="PANTHER" id="PTHR33217">
    <property type="entry name" value="TRANSPOSASE FOR INSERTION SEQUENCE ELEMENT IS1081"/>
    <property type="match status" value="1"/>
</dbReference>
<evidence type="ECO:0000256" key="2">
    <source>
        <dbReference type="ARBA" id="ARBA00010961"/>
    </source>
</evidence>
<evidence type="ECO:0000256" key="6">
    <source>
        <dbReference type="RuleBase" id="RU365089"/>
    </source>
</evidence>
<comment type="similarity">
    <text evidence="2 6">Belongs to the transposase mutator family.</text>
</comment>
<proteinExistence type="inferred from homology"/>
<keyword evidence="6" id="KW-0814">Transposable element</keyword>
<reference evidence="7" key="2">
    <citation type="submission" date="2020-09" db="EMBL/GenBank/DDBJ databases">
        <authorList>
            <person name="Sun Q."/>
            <person name="Zhou Y."/>
        </authorList>
    </citation>
    <scope>NUCLEOTIDE SEQUENCE</scope>
    <source>
        <strain evidence="7">CGMCC 1.15082</strain>
    </source>
</reference>